<organism evidence="2 3">
    <name type="scientific">Litorilinea aerophila</name>
    <dbReference type="NCBI Taxonomy" id="1204385"/>
    <lineage>
        <taxon>Bacteria</taxon>
        <taxon>Bacillati</taxon>
        <taxon>Chloroflexota</taxon>
        <taxon>Caldilineae</taxon>
        <taxon>Caldilineales</taxon>
        <taxon>Caldilineaceae</taxon>
        <taxon>Litorilinea</taxon>
    </lineage>
</organism>
<gene>
    <name evidence="2" type="ORF">FKZ61_12880</name>
</gene>
<reference evidence="2 3" key="1">
    <citation type="submission" date="2019-06" db="EMBL/GenBank/DDBJ databases">
        <title>Genome sequence of Litorilinea aerophila BAA-2444.</title>
        <authorList>
            <person name="Maclea K.S."/>
            <person name="Maurais E.G."/>
            <person name="Iannazzi L.C."/>
        </authorList>
    </citation>
    <scope>NUCLEOTIDE SEQUENCE [LARGE SCALE GENOMIC DNA]</scope>
    <source>
        <strain evidence="2 3">ATCC BAA-2444</strain>
    </source>
</reference>
<evidence type="ECO:0000313" key="2">
    <source>
        <dbReference type="EMBL" id="TQE95267.1"/>
    </source>
</evidence>
<dbReference type="InterPro" id="IPR036388">
    <property type="entry name" value="WH-like_DNA-bd_sf"/>
</dbReference>
<dbReference type="InterPro" id="IPR036390">
    <property type="entry name" value="WH_DNA-bd_sf"/>
</dbReference>
<dbReference type="SUPFAM" id="SSF53067">
    <property type="entry name" value="Actin-like ATPase domain"/>
    <property type="match status" value="1"/>
</dbReference>
<dbReference type="InterPro" id="IPR000600">
    <property type="entry name" value="ROK"/>
</dbReference>
<dbReference type="CDD" id="cd24076">
    <property type="entry name" value="ASKHA_ATPase_ROK_BsXylR-like"/>
    <property type="match status" value="1"/>
</dbReference>
<name>A0A540VEV3_9CHLR</name>
<dbReference type="RefSeq" id="WP_141610545.1">
    <property type="nucleotide sequence ID" value="NZ_VIGC02000015.1"/>
</dbReference>
<dbReference type="Proteomes" id="UP000317371">
    <property type="component" value="Unassembled WGS sequence"/>
</dbReference>
<evidence type="ECO:0000256" key="1">
    <source>
        <dbReference type="ARBA" id="ARBA00006479"/>
    </source>
</evidence>
<dbReference type="PANTHER" id="PTHR18964:SF149">
    <property type="entry name" value="BIFUNCTIONAL UDP-N-ACETYLGLUCOSAMINE 2-EPIMERASE_N-ACETYLMANNOSAMINE KINASE"/>
    <property type="match status" value="1"/>
</dbReference>
<dbReference type="InterPro" id="IPR043129">
    <property type="entry name" value="ATPase_NBD"/>
</dbReference>
<dbReference type="OrthoDB" id="9796533at2"/>
<sequence>MTTWVARPESGKELNRRLILDQIRRNAQISRSDLVRLTGLSKATVSSIVAELMEAGLVEEVGNQNPPVGRPRILLSLVADANFTLGAELTDEECRVVLTNLHAEPIRRVYRAVGSTDLSPERLIPVLEACVTEAVDGVDPACILAMGVCVPGIVDPSSGTVTLSVMLPWRDVPLGAELNSRFPFPVAVFSRGTAATWGERWYGVGKDVSNLLYVRVGSGIVAGLVINGQPYLGRNFGAGELGHFTVQPDGALCRCGNRGCLATLATTGVLLSRVRQLLREMPDAAMSRAMQENFDHLKLEDVVAAAEAGAPAALQAFAEVGRWLGIALGSTINLLNLDMVVIGGPMALAGDYLLQPLRQELHQRALPTHLAQMSLVASMLKEDAPAVGAASLVLHELFSPVRTSAGMLPADRVSLFA</sequence>
<dbReference type="InParanoid" id="A0A540VEV3"/>
<protein>
    <submittedName>
        <fullName evidence="2">ROK family transcriptional regulator</fullName>
    </submittedName>
</protein>
<keyword evidence="3" id="KW-1185">Reference proteome</keyword>
<dbReference type="FunCoup" id="A0A540VEV3">
    <property type="interactions" value="48"/>
</dbReference>
<dbReference type="Pfam" id="PF00480">
    <property type="entry name" value="ROK"/>
    <property type="match status" value="1"/>
</dbReference>
<dbReference type="SUPFAM" id="SSF46785">
    <property type="entry name" value="Winged helix' DNA-binding domain"/>
    <property type="match status" value="1"/>
</dbReference>
<dbReference type="InterPro" id="IPR011991">
    <property type="entry name" value="ArsR-like_HTH"/>
</dbReference>
<dbReference type="PANTHER" id="PTHR18964">
    <property type="entry name" value="ROK (REPRESSOR, ORF, KINASE) FAMILY"/>
    <property type="match status" value="1"/>
</dbReference>
<dbReference type="Gene3D" id="3.30.420.40">
    <property type="match status" value="2"/>
</dbReference>
<dbReference type="CDD" id="cd00090">
    <property type="entry name" value="HTH_ARSR"/>
    <property type="match status" value="1"/>
</dbReference>
<accession>A0A540VEV3</accession>
<dbReference type="Pfam" id="PF13412">
    <property type="entry name" value="HTH_24"/>
    <property type="match status" value="1"/>
</dbReference>
<comment type="caution">
    <text evidence="2">The sequence shown here is derived from an EMBL/GenBank/DDBJ whole genome shotgun (WGS) entry which is preliminary data.</text>
</comment>
<dbReference type="EMBL" id="VIGC01000015">
    <property type="protein sequence ID" value="TQE95267.1"/>
    <property type="molecule type" value="Genomic_DNA"/>
</dbReference>
<comment type="similarity">
    <text evidence="1">Belongs to the ROK (NagC/XylR) family.</text>
</comment>
<dbReference type="Gene3D" id="1.10.10.10">
    <property type="entry name" value="Winged helix-like DNA-binding domain superfamily/Winged helix DNA-binding domain"/>
    <property type="match status" value="1"/>
</dbReference>
<proteinExistence type="inferred from homology"/>
<evidence type="ECO:0000313" key="3">
    <source>
        <dbReference type="Proteomes" id="UP000317371"/>
    </source>
</evidence>
<dbReference type="AlphaFoldDB" id="A0A540VEV3"/>